<gene>
    <name evidence="1" type="ORF">QE152_g37656</name>
</gene>
<sequence>MAITVAMLETSPTIENLGIYNNEKKAKEWKVQSSKTAKNCKNYIRGIVDNLTLEPNPEKNVIALSLGMPPAMTHHNTCSLGRRYNRRSQDIKAFVTVHVTHCLLVSYVPKKNKNLLMLHINQ</sequence>
<proteinExistence type="predicted"/>
<dbReference type="AlphaFoldDB" id="A0AAW1I984"/>
<dbReference type="Proteomes" id="UP001458880">
    <property type="component" value="Unassembled WGS sequence"/>
</dbReference>
<dbReference type="EMBL" id="JASPKY010000747">
    <property type="protein sequence ID" value="KAK9685812.1"/>
    <property type="molecule type" value="Genomic_DNA"/>
</dbReference>
<evidence type="ECO:0000313" key="1">
    <source>
        <dbReference type="EMBL" id="KAK9685812.1"/>
    </source>
</evidence>
<keyword evidence="2" id="KW-1185">Reference proteome</keyword>
<evidence type="ECO:0000313" key="2">
    <source>
        <dbReference type="Proteomes" id="UP001458880"/>
    </source>
</evidence>
<protein>
    <submittedName>
        <fullName evidence="1">Uncharacterized protein</fullName>
    </submittedName>
</protein>
<accession>A0AAW1I984</accession>
<name>A0AAW1I984_POPJA</name>
<organism evidence="1 2">
    <name type="scientific">Popillia japonica</name>
    <name type="common">Japanese beetle</name>
    <dbReference type="NCBI Taxonomy" id="7064"/>
    <lineage>
        <taxon>Eukaryota</taxon>
        <taxon>Metazoa</taxon>
        <taxon>Ecdysozoa</taxon>
        <taxon>Arthropoda</taxon>
        <taxon>Hexapoda</taxon>
        <taxon>Insecta</taxon>
        <taxon>Pterygota</taxon>
        <taxon>Neoptera</taxon>
        <taxon>Endopterygota</taxon>
        <taxon>Coleoptera</taxon>
        <taxon>Polyphaga</taxon>
        <taxon>Scarabaeiformia</taxon>
        <taxon>Scarabaeidae</taxon>
        <taxon>Rutelinae</taxon>
        <taxon>Popillia</taxon>
    </lineage>
</organism>
<comment type="caution">
    <text evidence="1">The sequence shown here is derived from an EMBL/GenBank/DDBJ whole genome shotgun (WGS) entry which is preliminary data.</text>
</comment>
<reference evidence="1 2" key="1">
    <citation type="journal article" date="2024" name="BMC Genomics">
        <title>De novo assembly and annotation of Popillia japonica's genome with initial clues to its potential as an invasive pest.</title>
        <authorList>
            <person name="Cucini C."/>
            <person name="Boschi S."/>
            <person name="Funari R."/>
            <person name="Cardaioli E."/>
            <person name="Iannotti N."/>
            <person name="Marturano G."/>
            <person name="Paoli F."/>
            <person name="Bruttini M."/>
            <person name="Carapelli A."/>
            <person name="Frati F."/>
            <person name="Nardi F."/>
        </authorList>
    </citation>
    <scope>NUCLEOTIDE SEQUENCE [LARGE SCALE GENOMIC DNA]</scope>
    <source>
        <strain evidence="1">DMR45628</strain>
    </source>
</reference>